<feature type="transmembrane region" description="Helical" evidence="2">
    <location>
        <begin position="30"/>
        <end position="51"/>
    </location>
</feature>
<evidence type="ECO:0000313" key="4">
    <source>
        <dbReference type="Proteomes" id="UP001596523"/>
    </source>
</evidence>
<dbReference type="EMBL" id="JBHTCF010000018">
    <property type="protein sequence ID" value="MFC7308987.1"/>
    <property type="molecule type" value="Genomic_DNA"/>
</dbReference>
<keyword evidence="2" id="KW-1133">Transmembrane helix</keyword>
<evidence type="ECO:0000313" key="3">
    <source>
        <dbReference type="EMBL" id="MFC7308987.1"/>
    </source>
</evidence>
<keyword evidence="4" id="KW-1185">Reference proteome</keyword>
<evidence type="ECO:0000256" key="2">
    <source>
        <dbReference type="SAM" id="Phobius"/>
    </source>
</evidence>
<dbReference type="Pfam" id="PF12642">
    <property type="entry name" value="TpcC"/>
    <property type="match status" value="1"/>
</dbReference>
<feature type="region of interest" description="Disordered" evidence="1">
    <location>
        <begin position="94"/>
        <end position="126"/>
    </location>
</feature>
<dbReference type="InterPro" id="IPR024735">
    <property type="entry name" value="TcpC"/>
</dbReference>
<sequence length="309" mass="31926">MPPETKAPSGAAPPAAAGVVLRQMHRRVRWVRLGVWAALAAGPAALTLWALTPPTAVEALAPSAPARAPAPRAVHDPRGYAEVFTAAWLRSDGDTPEAAQSRLAQSMAPSVPLPEPTAQAQSAQSVSAVRSAQRGGGRWVVTVAAQYADGTVRYFSVPVTVGEGGASFAVERAPGQLAAPAAADVPETGYRVELSGEGELALTVAEFLTAYLAGDGQVARYLAPGVRLRAVTPAPYTAVEIEQARADSEKAMAEAVPGDGTRVRVLVQVTAKDAAGRWPLAYELTLAARAGRWEVAALESGAAAQEGRS</sequence>
<keyword evidence="2" id="KW-0472">Membrane</keyword>
<proteinExistence type="predicted"/>
<reference evidence="4" key="1">
    <citation type="journal article" date="2019" name="Int. J. Syst. Evol. Microbiol.">
        <title>The Global Catalogue of Microorganisms (GCM) 10K type strain sequencing project: providing services to taxonomists for standard genome sequencing and annotation.</title>
        <authorList>
            <consortium name="The Broad Institute Genomics Platform"/>
            <consortium name="The Broad Institute Genome Sequencing Center for Infectious Disease"/>
            <person name="Wu L."/>
            <person name="Ma J."/>
        </authorList>
    </citation>
    <scope>NUCLEOTIDE SEQUENCE [LARGE SCALE GENOMIC DNA]</scope>
    <source>
        <strain evidence="4">SYNS20</strain>
    </source>
</reference>
<accession>A0ABW2JT85</accession>
<comment type="caution">
    <text evidence="3">The sequence shown here is derived from an EMBL/GenBank/DDBJ whole genome shotgun (WGS) entry which is preliminary data.</text>
</comment>
<keyword evidence="2" id="KW-0812">Transmembrane</keyword>
<gene>
    <name evidence="3" type="ORF">ACFQVC_32870</name>
</gene>
<organism evidence="3 4">
    <name type="scientific">Streptomyces monticola</name>
    <dbReference type="NCBI Taxonomy" id="2666263"/>
    <lineage>
        <taxon>Bacteria</taxon>
        <taxon>Bacillati</taxon>
        <taxon>Actinomycetota</taxon>
        <taxon>Actinomycetes</taxon>
        <taxon>Kitasatosporales</taxon>
        <taxon>Streptomycetaceae</taxon>
        <taxon>Streptomyces</taxon>
    </lineage>
</organism>
<evidence type="ECO:0000256" key="1">
    <source>
        <dbReference type="SAM" id="MobiDB-lite"/>
    </source>
</evidence>
<name>A0ABW2JT85_9ACTN</name>
<protein>
    <submittedName>
        <fullName evidence="3">Conjugal transfer protein</fullName>
    </submittedName>
</protein>
<dbReference type="RefSeq" id="WP_381837482.1">
    <property type="nucleotide sequence ID" value="NZ_JBHTCF010000018.1"/>
</dbReference>
<dbReference type="Proteomes" id="UP001596523">
    <property type="component" value="Unassembled WGS sequence"/>
</dbReference>